<dbReference type="InterPro" id="IPR001034">
    <property type="entry name" value="DeoR_HTH"/>
</dbReference>
<evidence type="ECO:0000256" key="2">
    <source>
        <dbReference type="ARBA" id="ARBA00023163"/>
    </source>
</evidence>
<dbReference type="EMBL" id="CAJVAS010000009">
    <property type="protein sequence ID" value="CAG7623917.1"/>
    <property type="molecule type" value="Genomic_DNA"/>
</dbReference>
<evidence type="ECO:0000313" key="4">
    <source>
        <dbReference type="EMBL" id="CAG7623917.1"/>
    </source>
</evidence>
<dbReference type="PANTHER" id="PTHR30363:SF44">
    <property type="entry name" value="AGA OPERON TRANSCRIPTIONAL REPRESSOR-RELATED"/>
    <property type="match status" value="1"/>
</dbReference>
<dbReference type="SMART" id="SM01134">
    <property type="entry name" value="DeoRC"/>
    <property type="match status" value="1"/>
</dbReference>
<dbReference type="GO" id="GO:0003700">
    <property type="term" value="F:DNA-binding transcription factor activity"/>
    <property type="evidence" value="ECO:0007669"/>
    <property type="project" value="InterPro"/>
</dbReference>
<comment type="caution">
    <text evidence="4">The sequence shown here is derived from an EMBL/GenBank/DDBJ whole genome shotgun (WGS) entry which is preliminary data.</text>
</comment>
<dbReference type="Pfam" id="PF00455">
    <property type="entry name" value="DeoRC"/>
    <property type="match status" value="1"/>
</dbReference>
<evidence type="ECO:0000313" key="5">
    <source>
        <dbReference type="Proteomes" id="UP000693672"/>
    </source>
</evidence>
<dbReference type="SMART" id="SM00420">
    <property type="entry name" value="HTH_DEOR"/>
    <property type="match status" value="1"/>
</dbReference>
<dbReference type="AlphaFoldDB" id="A0A916NIQ6"/>
<sequence length="258" mass="28512">MSKLFAYERRTKISEYLNEHQRATVKELCQLLNVTPATLRSDLDVLVSEGHIERTHGGAMMKANGRVEYKFATRQLMNSDKKISIAGEAVKMIYPGQCILLDSSSTAFELAKLLARKDIRATVITNGIYSAMELSNNALLTVILIGGVVQSGSPVIEGKFGSSILCQFDIDTMFTSATGFTYEDGLTDFNVYEVDLKKLMAKFARNVVALLDSSKIGNSCNNTFVSAHQIHTLITDRSLEEPLMEKLRSDQVNVMVAP</sequence>
<keyword evidence="1" id="KW-0805">Transcription regulation</keyword>
<dbReference type="PANTHER" id="PTHR30363">
    <property type="entry name" value="HTH-TYPE TRANSCRIPTIONAL REGULATOR SRLR-RELATED"/>
    <property type="match status" value="1"/>
</dbReference>
<dbReference type="InterPro" id="IPR050313">
    <property type="entry name" value="Carb_Metab_HTH_regulators"/>
</dbReference>
<accession>A0A916NIQ6</accession>
<proteinExistence type="predicted"/>
<feature type="domain" description="HTH deoR-type" evidence="3">
    <location>
        <begin position="6"/>
        <end position="61"/>
    </location>
</feature>
<evidence type="ECO:0000256" key="1">
    <source>
        <dbReference type="ARBA" id="ARBA00023015"/>
    </source>
</evidence>
<name>A0A916NIQ6_9BACL</name>
<gene>
    <name evidence="4" type="primary">srlR_2</name>
    <name evidence="4" type="ORF">PAESOLCIP111_02577</name>
</gene>
<keyword evidence="5" id="KW-1185">Reference proteome</keyword>
<keyword evidence="2" id="KW-0804">Transcription</keyword>
<reference evidence="4" key="1">
    <citation type="submission" date="2021-06" db="EMBL/GenBank/DDBJ databases">
        <authorList>
            <person name="Criscuolo A."/>
        </authorList>
    </citation>
    <scope>NUCLEOTIDE SEQUENCE</scope>
    <source>
        <strain evidence="4">CIP111600</strain>
    </source>
</reference>
<evidence type="ECO:0000259" key="3">
    <source>
        <dbReference type="PROSITE" id="PS51000"/>
    </source>
</evidence>
<dbReference type="Proteomes" id="UP000693672">
    <property type="component" value="Unassembled WGS sequence"/>
</dbReference>
<protein>
    <submittedName>
        <fullName evidence="4">Glucitol operon repressor</fullName>
    </submittedName>
</protein>
<dbReference type="RefSeq" id="WP_246627416.1">
    <property type="nucleotide sequence ID" value="NZ_CAJVAS010000009.1"/>
</dbReference>
<dbReference type="Pfam" id="PF08220">
    <property type="entry name" value="HTH_DeoR"/>
    <property type="match status" value="1"/>
</dbReference>
<dbReference type="InterPro" id="IPR014036">
    <property type="entry name" value="DeoR-like_C"/>
</dbReference>
<dbReference type="PROSITE" id="PS51000">
    <property type="entry name" value="HTH_DEOR_2"/>
    <property type="match status" value="1"/>
</dbReference>
<organism evidence="4 5">
    <name type="scientific">Paenibacillus solanacearum</name>
    <dbReference type="NCBI Taxonomy" id="2048548"/>
    <lineage>
        <taxon>Bacteria</taxon>
        <taxon>Bacillati</taxon>
        <taxon>Bacillota</taxon>
        <taxon>Bacilli</taxon>
        <taxon>Bacillales</taxon>
        <taxon>Paenibacillaceae</taxon>
        <taxon>Paenibacillus</taxon>
    </lineage>
</organism>